<evidence type="ECO:0000256" key="6">
    <source>
        <dbReference type="ARBA" id="ARBA00023004"/>
    </source>
</evidence>
<sequence>MFKSYLRATAALVILTPIGAHAQDMPAPQSSSEEQEAEAGLNTIIVTAQRREETLQDAAIPINAVSGEELVQSGVNDATALNKVAPALYVVAAGGANAGYFVRGVGNFSNNGYTNPAVAFNLDGVYIGRPSSTVASFLDVNRVEVLKGPQGTLYGRNATGGAVNVIPNIPRLGQFGGEFAAQYGNYDALQLTGALNVPLADGLATRFAAAYSRNDGYYSDGTESTEDLAFRGQILAELSDDVTLRLSGDYSTQQGSGRGLNVQGVYSFTPFSPNATAGNFTFVPAPANVTEPFTGLFAPQTLDFIRNTAVGAPLYSPLTDYAYPFRDDSYWGINAELSADLGFAELTFIPAYRKSVLDNGFNGAPFKGALNDNVAEQTSFEARLTGDVGPVEWLVGGYYFDESVEGRDSYNQFATVSFNEFQTDTRSLAAFGRLVFSVTDDFRLVGGLRYTDERREIDARVDNLAAVCLNRPSAFGPPSCPLVPTIPVGLTVADSLGQLDPALFRARPVFTGGPIVGTYPYGPIGPRGPYALIIVTPTDIERTSGDDEITYRLAAEYDVTPDNLVYASFETGFRAGGFNITFGQEEYAPEYIDAWTIGSKNEFFDNRLQLNLEGFYWDYRGQQLAALGVDGRGNNSFYTRNVGESTILGAEMDFQALVTDTTLVRGGVQYLDATYDSFTYNQVDLSAAGDPPNFLTPLTGCDFTQVLTPRRSFDIDCSGRPALNAPKWTVNLGVQQTVLLGGFELTGSVDGRYRSNRVAGFNYLPTSETGDDLTIDAAITLRPDLGDWYVTAFVRNLTDEFVPTLLQVGAGNVAAGGYEPPRRYGVRVGYEF</sequence>
<keyword evidence="4" id="KW-0410">Iron transport</keyword>
<accession>A0A0G9MYR7</accession>
<dbReference type="Gene3D" id="2.40.170.20">
    <property type="entry name" value="TonB-dependent receptor, beta-barrel domain"/>
    <property type="match status" value="2"/>
</dbReference>
<evidence type="ECO:0000256" key="13">
    <source>
        <dbReference type="RuleBase" id="RU003357"/>
    </source>
</evidence>
<dbReference type="SUPFAM" id="SSF56935">
    <property type="entry name" value="Porins"/>
    <property type="match status" value="1"/>
</dbReference>
<protein>
    <recommendedName>
        <fullName evidence="19">TonB-dependent receptor</fullName>
    </recommendedName>
</protein>
<evidence type="ECO:0000256" key="4">
    <source>
        <dbReference type="ARBA" id="ARBA00022496"/>
    </source>
</evidence>
<feature type="chain" id="PRO_5002580713" description="TonB-dependent receptor" evidence="14">
    <location>
        <begin position="23"/>
        <end position="832"/>
    </location>
</feature>
<dbReference type="PANTHER" id="PTHR32552">
    <property type="entry name" value="FERRICHROME IRON RECEPTOR-RELATED"/>
    <property type="match status" value="1"/>
</dbReference>
<dbReference type="OrthoDB" id="7192131at2"/>
<comment type="caution">
    <text evidence="17">The sequence shown here is derived from an EMBL/GenBank/DDBJ whole genome shotgun (WGS) entry which is preliminary data.</text>
</comment>
<keyword evidence="3 11" id="KW-1134">Transmembrane beta strand</keyword>
<evidence type="ECO:0000259" key="15">
    <source>
        <dbReference type="Pfam" id="PF00593"/>
    </source>
</evidence>
<gene>
    <name evidence="17" type="ORF">AAW00_06105</name>
</gene>
<evidence type="ECO:0000256" key="14">
    <source>
        <dbReference type="SAM" id="SignalP"/>
    </source>
</evidence>
<evidence type="ECO:0000256" key="5">
    <source>
        <dbReference type="ARBA" id="ARBA00022692"/>
    </source>
</evidence>
<dbReference type="AlphaFoldDB" id="A0A0G9MYR7"/>
<dbReference type="GO" id="GO:0006826">
    <property type="term" value="P:iron ion transport"/>
    <property type="evidence" value="ECO:0007669"/>
    <property type="project" value="UniProtKB-KW"/>
</dbReference>
<dbReference type="PANTHER" id="PTHR32552:SF81">
    <property type="entry name" value="TONB-DEPENDENT OUTER MEMBRANE RECEPTOR"/>
    <property type="match status" value="1"/>
</dbReference>
<dbReference type="InterPro" id="IPR000531">
    <property type="entry name" value="Beta-barrel_TonB"/>
</dbReference>
<keyword evidence="9 11" id="KW-0472">Membrane</keyword>
<evidence type="ECO:0000256" key="8">
    <source>
        <dbReference type="ARBA" id="ARBA00023077"/>
    </source>
</evidence>
<proteinExistence type="inferred from homology"/>
<dbReference type="PATRIC" id="fig|1581420.6.peg.1234"/>
<comment type="subcellular location">
    <subcellularLocation>
        <location evidence="1 11">Cell outer membrane</location>
        <topology evidence="1 11">Multi-pass membrane protein</topology>
    </subcellularLocation>
</comment>
<evidence type="ECO:0000256" key="12">
    <source>
        <dbReference type="PROSITE-ProRule" id="PRU10143"/>
    </source>
</evidence>
<keyword evidence="5 11" id="KW-0812">Transmembrane</keyword>
<dbReference type="InterPro" id="IPR010916">
    <property type="entry name" value="TonB_box_CS"/>
</dbReference>
<dbReference type="InterPro" id="IPR012910">
    <property type="entry name" value="Plug_dom"/>
</dbReference>
<evidence type="ECO:0008006" key="19">
    <source>
        <dbReference type="Google" id="ProtNLM"/>
    </source>
</evidence>
<keyword evidence="2 11" id="KW-0813">Transport</keyword>
<feature type="short sequence motif" description="TonB box" evidence="12">
    <location>
        <begin position="43"/>
        <end position="49"/>
    </location>
</feature>
<dbReference type="Pfam" id="PF00593">
    <property type="entry name" value="TonB_dep_Rec_b-barrel"/>
    <property type="match status" value="1"/>
</dbReference>
<dbReference type="Proteomes" id="UP000053464">
    <property type="component" value="Unassembled WGS sequence"/>
</dbReference>
<evidence type="ECO:0000256" key="10">
    <source>
        <dbReference type="ARBA" id="ARBA00023237"/>
    </source>
</evidence>
<dbReference type="PROSITE" id="PS52016">
    <property type="entry name" value="TONB_DEPENDENT_REC_3"/>
    <property type="match status" value="1"/>
</dbReference>
<evidence type="ECO:0000313" key="17">
    <source>
        <dbReference type="EMBL" id="KLE35927.1"/>
    </source>
</evidence>
<keyword evidence="18" id="KW-1185">Reference proteome</keyword>
<evidence type="ECO:0000256" key="7">
    <source>
        <dbReference type="ARBA" id="ARBA00023065"/>
    </source>
</evidence>
<evidence type="ECO:0000313" key="18">
    <source>
        <dbReference type="Proteomes" id="UP000053464"/>
    </source>
</evidence>
<keyword evidence="14" id="KW-0732">Signal</keyword>
<evidence type="ECO:0000256" key="11">
    <source>
        <dbReference type="PROSITE-ProRule" id="PRU01360"/>
    </source>
</evidence>
<evidence type="ECO:0000256" key="1">
    <source>
        <dbReference type="ARBA" id="ARBA00004571"/>
    </source>
</evidence>
<dbReference type="InterPro" id="IPR039426">
    <property type="entry name" value="TonB-dep_rcpt-like"/>
</dbReference>
<evidence type="ECO:0000256" key="3">
    <source>
        <dbReference type="ARBA" id="ARBA00022452"/>
    </source>
</evidence>
<dbReference type="Pfam" id="PF07715">
    <property type="entry name" value="Plug"/>
    <property type="match status" value="1"/>
</dbReference>
<keyword evidence="8 12" id="KW-0798">TonB box</keyword>
<name>A0A0G9MYR7_9SPHN</name>
<dbReference type="EMBL" id="LBHB01000001">
    <property type="protein sequence ID" value="KLE35927.1"/>
    <property type="molecule type" value="Genomic_DNA"/>
</dbReference>
<feature type="signal peptide" evidence="14">
    <location>
        <begin position="1"/>
        <end position="22"/>
    </location>
</feature>
<dbReference type="InterPro" id="IPR036942">
    <property type="entry name" value="Beta-barrel_TonB_sf"/>
</dbReference>
<keyword evidence="7" id="KW-0406">Ion transport</keyword>
<dbReference type="PROSITE" id="PS00430">
    <property type="entry name" value="TONB_DEPENDENT_REC_1"/>
    <property type="match status" value="1"/>
</dbReference>
<dbReference type="GO" id="GO:0009279">
    <property type="term" value="C:cell outer membrane"/>
    <property type="evidence" value="ECO:0007669"/>
    <property type="project" value="UniProtKB-SubCell"/>
</dbReference>
<evidence type="ECO:0000256" key="2">
    <source>
        <dbReference type="ARBA" id="ARBA00022448"/>
    </source>
</evidence>
<dbReference type="STRING" id="1581420.AAW00_06105"/>
<evidence type="ECO:0000259" key="16">
    <source>
        <dbReference type="Pfam" id="PF07715"/>
    </source>
</evidence>
<keyword evidence="10 11" id="KW-0998">Cell outer membrane</keyword>
<comment type="similarity">
    <text evidence="11 13">Belongs to the TonB-dependent receptor family.</text>
</comment>
<feature type="domain" description="TonB-dependent receptor plug" evidence="16">
    <location>
        <begin position="55"/>
        <end position="162"/>
    </location>
</feature>
<organism evidence="17 18">
    <name type="scientific">Aurantiacibacter luteus</name>
    <dbReference type="NCBI Taxonomy" id="1581420"/>
    <lineage>
        <taxon>Bacteria</taxon>
        <taxon>Pseudomonadati</taxon>
        <taxon>Pseudomonadota</taxon>
        <taxon>Alphaproteobacteria</taxon>
        <taxon>Sphingomonadales</taxon>
        <taxon>Erythrobacteraceae</taxon>
        <taxon>Aurantiacibacter</taxon>
    </lineage>
</organism>
<keyword evidence="6" id="KW-0408">Iron</keyword>
<feature type="domain" description="TonB-dependent receptor-like beta-barrel" evidence="15">
    <location>
        <begin position="303"/>
        <end position="797"/>
    </location>
</feature>
<reference evidence="17 18" key="1">
    <citation type="submission" date="2015-04" db="EMBL/GenBank/DDBJ databases">
        <title>The draft genome sequence of Erythrobacter luteus KA37.</title>
        <authorList>
            <person name="Zhuang L."/>
            <person name="Liu Y."/>
            <person name="Shao Z."/>
        </authorList>
    </citation>
    <scope>NUCLEOTIDE SEQUENCE [LARGE SCALE GENOMIC DNA]</scope>
    <source>
        <strain evidence="17 18">KA37</strain>
    </source>
</reference>
<evidence type="ECO:0000256" key="9">
    <source>
        <dbReference type="ARBA" id="ARBA00023136"/>
    </source>
</evidence>